<gene>
    <name evidence="1" type="ORF">G5575_15840</name>
</gene>
<dbReference type="RefSeq" id="WP_164535190.1">
    <property type="nucleotide sequence ID" value="NZ_JAALFG010000004.1"/>
</dbReference>
<keyword evidence="2" id="KW-1185">Reference proteome</keyword>
<accession>A0A6M1SGG7</accession>
<name>A0A6M1SGG7_9HYPH</name>
<reference evidence="1 2" key="1">
    <citation type="submission" date="2020-02" db="EMBL/GenBank/DDBJ databases">
        <authorList>
            <person name="Khan S.A."/>
            <person name="Jeon C.O."/>
            <person name="Chun B.H."/>
        </authorList>
    </citation>
    <scope>NUCLEOTIDE SEQUENCE [LARGE SCALE GENOMIC DNA]</scope>
    <source>
        <strain evidence="1 2">H239</strain>
    </source>
</reference>
<dbReference type="AlphaFoldDB" id="A0A6M1SGG7"/>
<comment type="caution">
    <text evidence="1">The sequence shown here is derived from an EMBL/GenBank/DDBJ whole genome shotgun (WGS) entry which is preliminary data.</text>
</comment>
<protein>
    <submittedName>
        <fullName evidence="1">Carboxypeptidase regulatory-like domain-containing protein</fullName>
    </submittedName>
</protein>
<keyword evidence="1" id="KW-0645">Protease</keyword>
<keyword evidence="1" id="KW-0121">Carboxypeptidase</keyword>
<organism evidence="1 2">
    <name type="scientific">Devosia aurantiaca</name>
    <dbReference type="NCBI Taxonomy" id="2714858"/>
    <lineage>
        <taxon>Bacteria</taxon>
        <taxon>Pseudomonadati</taxon>
        <taxon>Pseudomonadota</taxon>
        <taxon>Alphaproteobacteria</taxon>
        <taxon>Hyphomicrobiales</taxon>
        <taxon>Devosiaceae</taxon>
        <taxon>Devosia</taxon>
    </lineage>
</organism>
<dbReference type="GO" id="GO:0004180">
    <property type="term" value="F:carboxypeptidase activity"/>
    <property type="evidence" value="ECO:0007669"/>
    <property type="project" value="UniProtKB-KW"/>
</dbReference>
<evidence type="ECO:0000313" key="2">
    <source>
        <dbReference type="Proteomes" id="UP000474802"/>
    </source>
</evidence>
<proteinExistence type="predicted"/>
<evidence type="ECO:0000313" key="1">
    <source>
        <dbReference type="EMBL" id="NGP18929.1"/>
    </source>
</evidence>
<reference evidence="1 2" key="2">
    <citation type="submission" date="2020-03" db="EMBL/GenBank/DDBJ databases">
        <title>Devosia chinhatensis sp. nov., isolated from a hexachlorocyclohexane (HCH) dump site in India.</title>
        <authorList>
            <person name="Kumar M."/>
            <person name="Lal R."/>
        </authorList>
    </citation>
    <scope>NUCLEOTIDE SEQUENCE [LARGE SCALE GENOMIC DNA]</scope>
    <source>
        <strain evidence="1 2">H239</strain>
    </source>
</reference>
<dbReference type="Proteomes" id="UP000474802">
    <property type="component" value="Unassembled WGS sequence"/>
</dbReference>
<sequence>MPLARWTGLVQDGNGNAVAGAQVEVRRESDNALVALFSDPNGTAALGNPFTAADATVWFHVAGGAYRVKASVGAFEQVWRYVGIGTASQLDIEDAINGARYDVMVSTMSDRAAYNGEGALFAVFVADVGNSFGAANAGRSAIFAKKSATSGDWTDPAYMTGPIYAFEAGTTTTGPAGSDASFSITPTAQGGKLNLTLPRGNTGAPGAAGADGRDPGILLTWSTNTADSDPTDGIVKASNADLSAAAFLYVDNVNRAGSSLINFLDRLDDSTSPIKGELTLTRVSDNAQAIFAVVSAVAASGYFKVGVTGHSGATAFGNGQPVSFQFTRTGNAGSGDGDVKGPVSSVGGRIAVFDGTSGKLLAQGGVAIADLQPADADLTAIAALTTTTYGRALLTLANQGALMALLLLSSTTAAGIIEQATAGEVRSGLADRAIAPDVAQAAMAWVAGPADASTMTFDQAAGVNQTATATAARTITASNLKNGLPLTIVFTGNFAHTYDTAAFDFTEVGGVPISPLWPVYLVSGSFVAARSGSTPLRRQARDAAGMVSSAAKAREAGDLASWSAGLLSARRRRV</sequence>
<dbReference type="EMBL" id="JAALFG010000004">
    <property type="protein sequence ID" value="NGP18929.1"/>
    <property type="molecule type" value="Genomic_DNA"/>
</dbReference>
<keyword evidence="1" id="KW-0378">Hydrolase</keyword>